<organism evidence="2 3">
    <name type="scientific">Phycomyces blakesleeanus</name>
    <dbReference type="NCBI Taxonomy" id="4837"/>
    <lineage>
        <taxon>Eukaryota</taxon>
        <taxon>Fungi</taxon>
        <taxon>Fungi incertae sedis</taxon>
        <taxon>Mucoromycota</taxon>
        <taxon>Mucoromycotina</taxon>
        <taxon>Mucoromycetes</taxon>
        <taxon>Mucorales</taxon>
        <taxon>Phycomycetaceae</taxon>
        <taxon>Phycomyces</taxon>
    </lineage>
</organism>
<dbReference type="EMBL" id="JBCLYO010000001">
    <property type="protein sequence ID" value="KAL0097298.1"/>
    <property type="molecule type" value="Genomic_DNA"/>
</dbReference>
<gene>
    <name evidence="2" type="ORF">J3Q64DRAFT_1712548</name>
</gene>
<name>A0ABR3BFH7_PHYBL</name>
<reference evidence="2 3" key="1">
    <citation type="submission" date="2024-04" db="EMBL/GenBank/DDBJ databases">
        <title>Symmetric and asymmetric DNA N6-adenine methylation regulates different biological responses in Mucorales.</title>
        <authorList>
            <consortium name="Lawrence Berkeley National Laboratory"/>
            <person name="Lax C."/>
            <person name="Mondo S.J."/>
            <person name="Osorio-Concepcion M."/>
            <person name="Muszewska A."/>
            <person name="Corrochano-Luque M."/>
            <person name="Gutierrez G."/>
            <person name="Riley R."/>
            <person name="Lipzen A."/>
            <person name="Guo J."/>
            <person name="Hundley H."/>
            <person name="Amirebrahimi M."/>
            <person name="Ng V."/>
            <person name="Lorenzo-Gutierrez D."/>
            <person name="Binder U."/>
            <person name="Yang J."/>
            <person name="Song Y."/>
            <person name="Canovas D."/>
            <person name="Navarro E."/>
            <person name="Freitag M."/>
            <person name="Gabaldon T."/>
            <person name="Grigoriev I.V."/>
            <person name="Corrochano L.M."/>
            <person name="Nicolas F.E."/>
            <person name="Garre V."/>
        </authorList>
    </citation>
    <scope>NUCLEOTIDE SEQUENCE [LARGE SCALE GENOMIC DNA]</scope>
    <source>
        <strain evidence="2 3">L51</strain>
    </source>
</reference>
<proteinExistence type="predicted"/>
<keyword evidence="3" id="KW-1185">Reference proteome</keyword>
<evidence type="ECO:0000313" key="3">
    <source>
        <dbReference type="Proteomes" id="UP001448207"/>
    </source>
</evidence>
<sequence length="233" mass="27020">MNPINETRNIQSDQQDGWDEATVQVLLELMIDIRFCAEFERLDDSGKNKLWKSFHADFCNLPKVVAYAASPGGRIFSQNYKNIDYMGNKFEMLRREFGIILAEIRDSRLDEFQARRRFPHYDAMKEITSTNPSFWPDYVLESPSVCQNDKACPVLYTPRKYTDTYDVTYLQTPDFFKRIMRERDIFMSASPIPPPIPIPIPTQKRKRNATKATNSTIAARTARTAKPKTAKSK</sequence>
<dbReference type="Proteomes" id="UP001448207">
    <property type="component" value="Unassembled WGS sequence"/>
</dbReference>
<comment type="caution">
    <text evidence="2">The sequence shown here is derived from an EMBL/GenBank/DDBJ whole genome shotgun (WGS) entry which is preliminary data.</text>
</comment>
<accession>A0ABR3BFH7</accession>
<evidence type="ECO:0000313" key="2">
    <source>
        <dbReference type="EMBL" id="KAL0097298.1"/>
    </source>
</evidence>
<feature type="compositionally biased region" description="Basic residues" evidence="1">
    <location>
        <begin position="223"/>
        <end position="233"/>
    </location>
</feature>
<evidence type="ECO:0000256" key="1">
    <source>
        <dbReference type="SAM" id="MobiDB-lite"/>
    </source>
</evidence>
<protein>
    <submittedName>
        <fullName evidence="2">Uncharacterized protein</fullName>
    </submittedName>
</protein>
<feature type="region of interest" description="Disordered" evidence="1">
    <location>
        <begin position="196"/>
        <end position="233"/>
    </location>
</feature>
<feature type="compositionally biased region" description="Low complexity" evidence="1">
    <location>
        <begin position="212"/>
        <end position="222"/>
    </location>
</feature>